<dbReference type="EMBL" id="JAWDGP010003733">
    <property type="protein sequence ID" value="KAK3771492.1"/>
    <property type="molecule type" value="Genomic_DNA"/>
</dbReference>
<sequence>MDELDEHLAGQDFSDHPDAQQNVWNLRQYISPSCYGHDLRQCNIPLPRLPKCYSHQVQQGSDASERTSQNNVGCSLLKWSVLPPDVVQLEGLPTDCDIELWRDVVASHGTILKSEVQKSNRETFLRFKFHNPESCDWLVSNIDNVDFLGT</sequence>
<comment type="caution">
    <text evidence="1">The sequence shown here is derived from an EMBL/GenBank/DDBJ whole genome shotgun (WGS) entry which is preliminary data.</text>
</comment>
<protein>
    <submittedName>
        <fullName evidence="1">Uncharacterized protein</fullName>
    </submittedName>
</protein>
<gene>
    <name evidence="1" type="ORF">RRG08_059531</name>
</gene>
<proteinExistence type="predicted"/>
<dbReference type="Proteomes" id="UP001283361">
    <property type="component" value="Unassembled WGS sequence"/>
</dbReference>
<evidence type="ECO:0000313" key="1">
    <source>
        <dbReference type="EMBL" id="KAK3771492.1"/>
    </source>
</evidence>
<feature type="non-terminal residue" evidence="1">
    <location>
        <position position="1"/>
    </location>
</feature>
<organism evidence="1 2">
    <name type="scientific">Elysia crispata</name>
    <name type="common">lettuce slug</name>
    <dbReference type="NCBI Taxonomy" id="231223"/>
    <lineage>
        <taxon>Eukaryota</taxon>
        <taxon>Metazoa</taxon>
        <taxon>Spiralia</taxon>
        <taxon>Lophotrochozoa</taxon>
        <taxon>Mollusca</taxon>
        <taxon>Gastropoda</taxon>
        <taxon>Heterobranchia</taxon>
        <taxon>Euthyneura</taxon>
        <taxon>Panpulmonata</taxon>
        <taxon>Sacoglossa</taxon>
        <taxon>Placobranchoidea</taxon>
        <taxon>Plakobranchidae</taxon>
        <taxon>Elysia</taxon>
    </lineage>
</organism>
<evidence type="ECO:0000313" key="2">
    <source>
        <dbReference type="Proteomes" id="UP001283361"/>
    </source>
</evidence>
<reference evidence="1" key="1">
    <citation type="journal article" date="2023" name="G3 (Bethesda)">
        <title>A reference genome for the long-term kleptoplast-retaining sea slug Elysia crispata morphotype clarki.</title>
        <authorList>
            <person name="Eastman K.E."/>
            <person name="Pendleton A.L."/>
            <person name="Shaikh M.A."/>
            <person name="Suttiyut T."/>
            <person name="Ogas R."/>
            <person name="Tomko P."/>
            <person name="Gavelis G."/>
            <person name="Widhalm J.R."/>
            <person name="Wisecaver J.H."/>
        </authorList>
    </citation>
    <scope>NUCLEOTIDE SEQUENCE</scope>
    <source>
        <strain evidence="1">ECLA1</strain>
    </source>
</reference>
<dbReference type="AlphaFoldDB" id="A0AAE0ZN05"/>
<accession>A0AAE0ZN05</accession>
<name>A0AAE0ZN05_9GAST</name>
<keyword evidence="2" id="KW-1185">Reference proteome</keyword>